<proteinExistence type="predicted"/>
<gene>
    <name evidence="1" type="ORF">LM286_15880</name>
</gene>
<protein>
    <submittedName>
        <fullName evidence="1">Uncharacterized protein</fullName>
    </submittedName>
</protein>
<name>A0ABZ2DPB8_RAOOR</name>
<dbReference type="RefSeq" id="WP_338481231.1">
    <property type="nucleotide sequence ID" value="NZ_CP145156.1"/>
</dbReference>
<organism evidence="1 2">
    <name type="scientific">Raoultella ornithinolytica</name>
    <name type="common">Klebsiella ornithinolytica</name>
    <dbReference type="NCBI Taxonomy" id="54291"/>
    <lineage>
        <taxon>Bacteria</taxon>
        <taxon>Pseudomonadati</taxon>
        <taxon>Pseudomonadota</taxon>
        <taxon>Gammaproteobacteria</taxon>
        <taxon>Enterobacterales</taxon>
        <taxon>Enterobacteriaceae</taxon>
        <taxon>Klebsiella/Raoultella group</taxon>
        <taxon>Raoultella</taxon>
    </lineage>
</organism>
<sequence length="64" mass="7184">MSFNNGDLVYEKDLGDFDLRSSSIGEELSPVIAQPDKPVGIYREIKKNGLVVQYWIEPIGQGEK</sequence>
<dbReference type="Proteomes" id="UP001350972">
    <property type="component" value="Chromosome"/>
</dbReference>
<evidence type="ECO:0000313" key="2">
    <source>
        <dbReference type="Proteomes" id="UP001350972"/>
    </source>
</evidence>
<keyword evidence="2" id="KW-1185">Reference proteome</keyword>
<evidence type="ECO:0000313" key="1">
    <source>
        <dbReference type="EMBL" id="WWC09846.1"/>
    </source>
</evidence>
<accession>A0ABZ2DPB8</accession>
<dbReference type="EMBL" id="CP145163">
    <property type="protein sequence ID" value="WWC09846.1"/>
    <property type="molecule type" value="Genomic_DNA"/>
</dbReference>
<reference evidence="1 2" key="1">
    <citation type="submission" date="2024-02" db="EMBL/GenBank/DDBJ databases">
        <title>Tn5403 promotes plasmid rearrangements and degradation of the Klebsiella pneumoniae carbapenemase (KPC) transposon Tn4401.</title>
        <authorList>
            <person name="Sheppard A.E."/>
            <person name="Barry K.E."/>
            <person name="Parikh H.I."/>
            <person name="Vegesana K."/>
            <person name="Sebra R."/>
            <person name="George S."/>
            <person name="Sanderson N.D."/>
            <person name="Stoesser N."/>
            <person name="Eyre D.W."/>
            <person name="Crook D.W."/>
            <person name="Walker A.S."/>
            <person name="Mathers A.J."/>
        </authorList>
    </citation>
    <scope>NUCLEOTIDE SEQUENCE [LARGE SCALE GENOMIC DNA]</scope>
    <source>
        <strain evidence="1 2">CAV1921</strain>
    </source>
</reference>